<keyword evidence="7 11" id="KW-0067">ATP-binding</keyword>
<evidence type="ECO:0000256" key="11">
    <source>
        <dbReference type="HAMAP-Rule" id="MF_01498"/>
    </source>
</evidence>
<dbReference type="SUPFAM" id="SSF52540">
    <property type="entry name" value="P-loop containing nucleoside triphosphate hydrolases"/>
    <property type="match status" value="1"/>
</dbReference>
<dbReference type="SMART" id="SM00382">
    <property type="entry name" value="AAA"/>
    <property type="match status" value="1"/>
</dbReference>
<evidence type="ECO:0000256" key="10">
    <source>
        <dbReference type="ARBA" id="ARBA00023204"/>
    </source>
</evidence>
<gene>
    <name evidence="11" type="primary">radA</name>
    <name evidence="15" type="ORF">X560_2035</name>
</gene>
<dbReference type="PANTHER" id="PTHR32472:SF10">
    <property type="entry name" value="DNA REPAIR PROTEIN RADA-LIKE PROTEIN"/>
    <property type="match status" value="1"/>
</dbReference>
<feature type="short sequence motif" description="RadA KNRFG motif" evidence="11">
    <location>
        <begin position="255"/>
        <end position="259"/>
    </location>
</feature>
<dbReference type="CDD" id="cd01121">
    <property type="entry name" value="RadA_SMS_N"/>
    <property type="match status" value="1"/>
</dbReference>
<dbReference type="Pfam" id="PF13481">
    <property type="entry name" value="AAA_25"/>
    <property type="match status" value="1"/>
</dbReference>
<feature type="domain" description="RecA family profile 1" evidence="14">
    <location>
        <begin position="69"/>
        <end position="218"/>
    </location>
</feature>
<dbReference type="HAMAP" id="MF_01498">
    <property type="entry name" value="RadA_bact"/>
    <property type="match status" value="1"/>
</dbReference>
<dbReference type="Gene3D" id="3.30.230.10">
    <property type="match status" value="1"/>
</dbReference>
<dbReference type="GO" id="GO:0005829">
    <property type="term" value="C:cytosol"/>
    <property type="evidence" value="ECO:0007669"/>
    <property type="project" value="TreeGrafter"/>
</dbReference>
<dbReference type="GO" id="GO:0003684">
    <property type="term" value="F:damaged DNA binding"/>
    <property type="evidence" value="ECO:0007669"/>
    <property type="project" value="InterPro"/>
</dbReference>
<evidence type="ECO:0000313" key="16">
    <source>
        <dbReference type="Proteomes" id="UP000052258"/>
    </source>
</evidence>
<dbReference type="PROSITE" id="PS50162">
    <property type="entry name" value="RECA_2"/>
    <property type="match status" value="1"/>
</dbReference>
<evidence type="ECO:0000256" key="6">
    <source>
        <dbReference type="ARBA" id="ARBA00022833"/>
    </source>
</evidence>
<sequence length="459" mass="50136">MAKAKRSTKFVCNSCGYESPKWMGKCPNCGEWNQMVEALEPSKKATRQTFTHTGEASKATRITDVVSELEKRVQTNMPELNRVLGGGVVVGSMVLVGGDPGIGKSTLLLQVSAALTLAQKKVLYISGEESVKQTKLRAERLQVSGDNLYLYAETNLEAIQETINFINPDFVIIDSIQTVYHPDVTSAAGSVSQVRESTAALMRIAKLQNITVFIVGHVTKEGNIAGPRLLEHMVDTVLYFEGERHHAYRILRAVKNRFGSTNEIGIFEMRDVGLVEVKNPSEVFLEERLENASGSTVVASMEGTRPVLVEIQALVSPTMFGNAKRMATGLDYNKVSLIMAVLEKRVGLLLQNQDAYLKAAGGVKLDEPAVDLAIAISIASSYHDRSTNSTDCFIGELGLTGEVRRVARIEERVKEAAKLGFKRIFIPANNRLEIKVPASVSIIAVETIAEALKKALPKS</sequence>
<dbReference type="OrthoDB" id="9803906at2"/>
<dbReference type="Pfam" id="PF18073">
    <property type="entry name" value="Zn_ribbon_LapB"/>
    <property type="match status" value="1"/>
</dbReference>
<proteinExistence type="inferred from homology"/>
<keyword evidence="9 11" id="KW-0238">DNA-binding</keyword>
<evidence type="ECO:0000259" key="14">
    <source>
        <dbReference type="PROSITE" id="PS50162"/>
    </source>
</evidence>
<evidence type="ECO:0000256" key="2">
    <source>
        <dbReference type="ARBA" id="ARBA00022741"/>
    </source>
</evidence>
<dbReference type="GO" id="GO:0016787">
    <property type="term" value="F:hydrolase activity"/>
    <property type="evidence" value="ECO:0007669"/>
    <property type="project" value="UniProtKB-KW"/>
</dbReference>
<evidence type="ECO:0000256" key="7">
    <source>
        <dbReference type="ARBA" id="ARBA00022840"/>
    </source>
</evidence>
<dbReference type="InterPro" id="IPR014721">
    <property type="entry name" value="Ribsml_uS5_D2-typ_fold_subgr"/>
</dbReference>
<dbReference type="GO" id="GO:0000725">
    <property type="term" value="P:recombinational repair"/>
    <property type="evidence" value="ECO:0007669"/>
    <property type="project" value="UniProtKB-UniRule"/>
</dbReference>
<evidence type="ECO:0000256" key="8">
    <source>
        <dbReference type="ARBA" id="ARBA00023016"/>
    </source>
</evidence>
<name>A0A0J8GCW6_9LIST</name>
<dbReference type="InterPro" id="IPR020568">
    <property type="entry name" value="Ribosomal_Su5_D2-typ_SF"/>
</dbReference>
<comment type="function">
    <text evidence="13">DNA-dependent ATPase involved in processing of recombination intermediates, plays a role in repairing DNA breaks. Stimulates the branch migration of RecA-mediated strand transfer reactions, allowing the 3' invading strand to extend heteroduplex DNA faster. Binds ssDNA in the presence of ADP but not other nucleotides, has ATPase activity that is stimulated by ssDNA and various branched DNA structures, but inhibited by SSB. Does not have RecA's homology-searching function.</text>
</comment>
<comment type="caution">
    <text evidence="15">The sequence shown here is derived from an EMBL/GenBank/DDBJ whole genome shotgun (WGS) entry which is preliminary data.</text>
</comment>
<evidence type="ECO:0000256" key="1">
    <source>
        <dbReference type="ARBA" id="ARBA00022723"/>
    </source>
</evidence>
<dbReference type="SUPFAM" id="SSF54211">
    <property type="entry name" value="Ribosomal protein S5 domain 2-like"/>
    <property type="match status" value="1"/>
</dbReference>
<dbReference type="Pfam" id="PF13541">
    <property type="entry name" value="ChlI"/>
    <property type="match status" value="1"/>
</dbReference>
<keyword evidence="8 11" id="KW-0346">Stress response</keyword>
<dbReference type="PANTHER" id="PTHR32472">
    <property type="entry name" value="DNA REPAIR PROTEIN RADA"/>
    <property type="match status" value="1"/>
</dbReference>
<dbReference type="PRINTS" id="PR01874">
    <property type="entry name" value="DNAREPAIRADA"/>
</dbReference>
<dbReference type="InterPro" id="IPR041166">
    <property type="entry name" value="Rubredoxin_2"/>
</dbReference>
<dbReference type="EMBL" id="AZHO01000025">
    <property type="protein sequence ID" value="KMT58623.1"/>
    <property type="molecule type" value="Genomic_DNA"/>
</dbReference>
<evidence type="ECO:0000256" key="3">
    <source>
        <dbReference type="ARBA" id="ARBA00022763"/>
    </source>
</evidence>
<keyword evidence="16" id="KW-1185">Reference proteome</keyword>
<dbReference type="InterPro" id="IPR027417">
    <property type="entry name" value="P-loop_NTPase"/>
</dbReference>
<dbReference type="AlphaFoldDB" id="A0A0J8GCW6"/>
<feature type="binding site" evidence="11">
    <location>
        <begin position="98"/>
        <end position="105"/>
    </location>
    <ligand>
        <name>ATP</name>
        <dbReference type="ChEBI" id="CHEBI:30616"/>
    </ligand>
</feature>
<dbReference type="Gene3D" id="3.40.50.300">
    <property type="entry name" value="P-loop containing nucleotide triphosphate hydrolases"/>
    <property type="match status" value="1"/>
</dbReference>
<dbReference type="InterPro" id="IPR003593">
    <property type="entry name" value="AAA+_ATPase"/>
</dbReference>
<evidence type="ECO:0000256" key="9">
    <source>
        <dbReference type="ARBA" id="ARBA00023125"/>
    </source>
</evidence>
<dbReference type="PATRIC" id="fig|1430899.3.peg.2085"/>
<evidence type="ECO:0000256" key="12">
    <source>
        <dbReference type="NCBIfam" id="TIGR00416"/>
    </source>
</evidence>
<evidence type="ECO:0000256" key="4">
    <source>
        <dbReference type="ARBA" id="ARBA00022771"/>
    </source>
</evidence>
<reference evidence="15 16" key="1">
    <citation type="journal article" date="2015" name="Genome Biol. Evol.">
        <title>Comparative Genomics of Listeria Sensu Lato: Genus-Wide Differences in Evolutionary Dynamics and the Progressive Gain of Complex, Potentially Pathogenicity-Related Traits through Lateral Gene Transfer.</title>
        <authorList>
            <person name="Chiara M."/>
            <person name="Caruso M."/>
            <person name="D'Erchia A.M."/>
            <person name="Manzari C."/>
            <person name="Fraccalvieri R."/>
            <person name="Goffredo E."/>
            <person name="Latorre L."/>
            <person name="Miccolupo A."/>
            <person name="Padalino I."/>
            <person name="Santagada G."/>
            <person name="Chiocco D."/>
            <person name="Pesole G."/>
            <person name="Horner D.S."/>
            <person name="Parisi A."/>
        </authorList>
    </citation>
    <scope>NUCLEOTIDE SEQUENCE [LARGE SCALE GENOMIC DNA]</scope>
    <source>
        <strain evidence="15 16">1991</strain>
    </source>
</reference>
<keyword evidence="5" id="KW-0378">Hydrolase</keyword>
<dbReference type="FunFam" id="3.30.230.10:FF:000031">
    <property type="entry name" value="DNA repair protein RadA"/>
    <property type="match status" value="1"/>
</dbReference>
<comment type="domain">
    <text evidence="11">The middle region has homology to RecA with ATPase motifs including the RadA KNRFG motif, while the C-terminus is homologous to Lon protease.</text>
</comment>
<accession>A0A0J8GCW6</accession>
<evidence type="ECO:0000313" key="15">
    <source>
        <dbReference type="EMBL" id="KMT58623.1"/>
    </source>
</evidence>
<keyword evidence="10 11" id="KW-0234">DNA repair</keyword>
<dbReference type="NCBIfam" id="TIGR00416">
    <property type="entry name" value="sms"/>
    <property type="match status" value="1"/>
</dbReference>
<organism evidence="15 16">
    <name type="scientific">Listeria fleischmannii 1991</name>
    <dbReference type="NCBI Taxonomy" id="1430899"/>
    <lineage>
        <taxon>Bacteria</taxon>
        <taxon>Bacillati</taxon>
        <taxon>Bacillota</taxon>
        <taxon>Bacilli</taxon>
        <taxon>Bacillales</taxon>
        <taxon>Listeriaceae</taxon>
        <taxon>Listeria</taxon>
    </lineage>
</organism>
<feature type="region of interest" description="Lon-protease-like" evidence="11">
    <location>
        <begin position="354"/>
        <end position="459"/>
    </location>
</feature>
<dbReference type="GO" id="GO:0140664">
    <property type="term" value="F:ATP-dependent DNA damage sensor activity"/>
    <property type="evidence" value="ECO:0007669"/>
    <property type="project" value="InterPro"/>
</dbReference>
<dbReference type="Proteomes" id="UP000052258">
    <property type="component" value="Unassembled WGS sequence"/>
</dbReference>
<comment type="similarity">
    <text evidence="11 13">Belongs to the RecA family. RadA subfamily.</text>
</comment>
<keyword evidence="2 11" id="KW-0547">Nucleotide-binding</keyword>
<evidence type="ECO:0000256" key="5">
    <source>
        <dbReference type="ARBA" id="ARBA00022801"/>
    </source>
</evidence>
<keyword evidence="1 11" id="KW-0479">Metal-binding</keyword>
<evidence type="ECO:0000256" key="13">
    <source>
        <dbReference type="RuleBase" id="RU003555"/>
    </source>
</evidence>
<keyword evidence="3 11" id="KW-0227">DNA damage</keyword>
<dbReference type="RefSeq" id="WP_007477497.1">
    <property type="nucleotide sequence ID" value="NZ_KQ130618.1"/>
</dbReference>
<protein>
    <recommendedName>
        <fullName evidence="11 12">DNA repair protein RadA</fullName>
    </recommendedName>
</protein>
<keyword evidence="6 13" id="KW-0862">Zinc</keyword>
<dbReference type="InterPro" id="IPR020588">
    <property type="entry name" value="RecA_ATP-bd"/>
</dbReference>
<dbReference type="GO" id="GO:0005524">
    <property type="term" value="F:ATP binding"/>
    <property type="evidence" value="ECO:0007669"/>
    <property type="project" value="UniProtKB-UniRule"/>
</dbReference>
<dbReference type="InterPro" id="IPR004504">
    <property type="entry name" value="DNA_repair_RadA"/>
</dbReference>
<comment type="function">
    <text evidence="11">Plays a role in repairing double-strand DNA breaks, probably involving stabilizing or processing branched DNA or blocked replication forks.</text>
</comment>
<dbReference type="FunFam" id="3.40.50.300:FF:000050">
    <property type="entry name" value="DNA repair protein RadA"/>
    <property type="match status" value="1"/>
</dbReference>
<dbReference type="GO" id="GO:0008270">
    <property type="term" value="F:zinc ion binding"/>
    <property type="evidence" value="ECO:0007669"/>
    <property type="project" value="UniProtKB-KW"/>
</dbReference>
<keyword evidence="4 13" id="KW-0863">Zinc-finger</keyword>